<dbReference type="KEGG" id="dov:DSCO28_28640"/>
<feature type="transmembrane region" description="Helical" evidence="1">
    <location>
        <begin position="191"/>
        <end position="216"/>
    </location>
</feature>
<feature type="transmembrane region" description="Helical" evidence="1">
    <location>
        <begin position="228"/>
        <end position="245"/>
    </location>
</feature>
<evidence type="ECO:0000313" key="3">
    <source>
        <dbReference type="Proteomes" id="UP000425960"/>
    </source>
</evidence>
<evidence type="ECO:0000313" key="2">
    <source>
        <dbReference type="EMBL" id="BBO82298.1"/>
    </source>
</evidence>
<organism evidence="2 3">
    <name type="scientific">Desulfosarcina ovata subsp. sediminis</name>
    <dbReference type="NCBI Taxonomy" id="885957"/>
    <lineage>
        <taxon>Bacteria</taxon>
        <taxon>Pseudomonadati</taxon>
        <taxon>Thermodesulfobacteriota</taxon>
        <taxon>Desulfobacteria</taxon>
        <taxon>Desulfobacterales</taxon>
        <taxon>Desulfosarcinaceae</taxon>
        <taxon>Desulfosarcina</taxon>
    </lineage>
</organism>
<keyword evidence="1" id="KW-1133">Transmembrane helix</keyword>
<dbReference type="AlphaFoldDB" id="A0A5K7ZJ81"/>
<dbReference type="RefSeq" id="WP_155322792.1">
    <property type="nucleotide sequence ID" value="NZ_AP021876.1"/>
</dbReference>
<evidence type="ECO:0008006" key="4">
    <source>
        <dbReference type="Google" id="ProtNLM"/>
    </source>
</evidence>
<feature type="transmembrane region" description="Helical" evidence="1">
    <location>
        <begin position="368"/>
        <end position="394"/>
    </location>
</feature>
<sequence length="569" mass="63559">MRILKRLARPLAAPAVFLLLALAATWPLAVSPASRLPMGTESAATVPLFNVWTVWWNADRAATGYDGYWDAPIFYPQTGAFSFSEPLPLSVVAAPVMWITGNRILAYNTLLIVCLWLNGWVAYRLLRRFHFYRPIPWIGGAMVALSPLVHSWLGVLQLVPVFGILWTVAALCQLSRRPTPVGGMVLGGAFSFTYLMCAYYGLFLLLPLMLSAVWLLGCRIRQWRMWRALLAALLVGGMICLPFAIRQGRITDGDRSAHTEQYLAQLSAMVPDYLVPPWPHWSGAADQTGMDGYAGFRLCPGYLKLGLAAAGMVFGLLARRRRRWTLFCLSLLCVAFALSLGPLLRIFGWQPYMLLVDHLPGFGQARNVFRFAVLVHLMVVLLAMMGLHGMLTLARRHICRDGLRRLAITVTIATGMLAAVEVLPPAQPFCQAPDDAANRKWVNWLATRTPADSVIVCVPFPFRPDVAGYQQETQWMYWQTFHGRKMVNGYSGHFPRTFLDLKMPMAAFPAPESIHLLHGRGVNYCVVKRDSIFAEAAWRLAARGSDLEPVLHDDTALMDIYRLIPASMN</sequence>
<evidence type="ECO:0000256" key="1">
    <source>
        <dbReference type="SAM" id="Phobius"/>
    </source>
</evidence>
<feature type="transmembrane region" description="Helical" evidence="1">
    <location>
        <begin position="301"/>
        <end position="318"/>
    </location>
</feature>
<keyword evidence="1" id="KW-0812">Transmembrane</keyword>
<dbReference type="EMBL" id="AP021876">
    <property type="protein sequence ID" value="BBO82298.1"/>
    <property type="molecule type" value="Genomic_DNA"/>
</dbReference>
<proteinExistence type="predicted"/>
<protein>
    <recommendedName>
        <fullName evidence="4">Glycosyltransferase RgtA/B/C/D-like domain-containing protein</fullName>
    </recommendedName>
</protein>
<dbReference type="Proteomes" id="UP000425960">
    <property type="component" value="Chromosome"/>
</dbReference>
<accession>A0A5K7ZJ81</accession>
<feature type="transmembrane region" description="Helical" evidence="1">
    <location>
        <begin position="138"/>
        <end position="171"/>
    </location>
</feature>
<name>A0A5K7ZJ81_9BACT</name>
<keyword evidence="1" id="KW-0472">Membrane</keyword>
<feature type="transmembrane region" description="Helical" evidence="1">
    <location>
        <begin position="325"/>
        <end position="348"/>
    </location>
</feature>
<feature type="transmembrane region" description="Helical" evidence="1">
    <location>
        <begin position="104"/>
        <end position="126"/>
    </location>
</feature>
<reference evidence="2 3" key="1">
    <citation type="submission" date="2019-11" db="EMBL/GenBank/DDBJ databases">
        <title>Comparative genomics of hydrocarbon-degrading Desulfosarcina strains.</title>
        <authorList>
            <person name="Watanabe M."/>
            <person name="Kojima H."/>
            <person name="Fukui M."/>
        </authorList>
    </citation>
    <scope>NUCLEOTIDE SEQUENCE [LARGE SCALE GENOMIC DNA]</scope>
    <source>
        <strain evidence="2 3">28bB2T</strain>
    </source>
</reference>
<gene>
    <name evidence="2" type="ORF">DSCO28_28640</name>
</gene>